<dbReference type="InterPro" id="IPR036397">
    <property type="entry name" value="RNaseH_sf"/>
</dbReference>
<dbReference type="EMBL" id="VEPZ02001038">
    <property type="protein sequence ID" value="KAE8699407.1"/>
    <property type="molecule type" value="Genomic_DNA"/>
</dbReference>
<evidence type="ECO:0000313" key="2">
    <source>
        <dbReference type="EMBL" id="KAE8699407.1"/>
    </source>
</evidence>
<dbReference type="GO" id="GO:0004523">
    <property type="term" value="F:RNA-DNA hybrid ribonuclease activity"/>
    <property type="evidence" value="ECO:0007669"/>
    <property type="project" value="InterPro"/>
</dbReference>
<organism evidence="2 3">
    <name type="scientific">Hibiscus syriacus</name>
    <name type="common">Rose of Sharon</name>
    <dbReference type="NCBI Taxonomy" id="106335"/>
    <lineage>
        <taxon>Eukaryota</taxon>
        <taxon>Viridiplantae</taxon>
        <taxon>Streptophyta</taxon>
        <taxon>Embryophyta</taxon>
        <taxon>Tracheophyta</taxon>
        <taxon>Spermatophyta</taxon>
        <taxon>Magnoliopsida</taxon>
        <taxon>eudicotyledons</taxon>
        <taxon>Gunneridae</taxon>
        <taxon>Pentapetalae</taxon>
        <taxon>rosids</taxon>
        <taxon>malvids</taxon>
        <taxon>Malvales</taxon>
        <taxon>Malvaceae</taxon>
        <taxon>Malvoideae</taxon>
        <taxon>Hibiscus</taxon>
    </lineage>
</organism>
<dbReference type="InterPro" id="IPR044730">
    <property type="entry name" value="RNase_H-like_dom_plant"/>
</dbReference>
<feature type="domain" description="RNase H type-1" evidence="1">
    <location>
        <begin position="5"/>
        <end position="111"/>
    </location>
</feature>
<accession>A0A6A3A6P1</accession>
<sequence>MHTGTMEAACGEVIRHTGAWVAGFSRSLGRCTTLQHELWVVMEGLELAWNMGIRVLNVEFDNQEAATRLNSIPQLNEPSLIRRIRGALCRQWKTMINYIPREANKLVDSLVGLGHKKNMDSLIFFYTTTDNFKRF</sequence>
<dbReference type="CDD" id="cd06222">
    <property type="entry name" value="RNase_H_like"/>
    <property type="match status" value="1"/>
</dbReference>
<reference evidence="2" key="1">
    <citation type="submission" date="2019-09" db="EMBL/GenBank/DDBJ databases">
        <title>Draft genome information of white flower Hibiscus syriacus.</title>
        <authorList>
            <person name="Kim Y.-M."/>
        </authorList>
    </citation>
    <scope>NUCLEOTIDE SEQUENCE [LARGE SCALE GENOMIC DNA]</scope>
    <source>
        <strain evidence="2">YM2019G1</strain>
    </source>
</reference>
<evidence type="ECO:0000313" key="3">
    <source>
        <dbReference type="Proteomes" id="UP000436088"/>
    </source>
</evidence>
<proteinExistence type="predicted"/>
<dbReference type="InterPro" id="IPR012337">
    <property type="entry name" value="RNaseH-like_sf"/>
</dbReference>
<dbReference type="GO" id="GO:0003676">
    <property type="term" value="F:nucleic acid binding"/>
    <property type="evidence" value="ECO:0007669"/>
    <property type="project" value="InterPro"/>
</dbReference>
<protein>
    <recommendedName>
        <fullName evidence="1">RNase H type-1 domain-containing protein</fullName>
    </recommendedName>
</protein>
<dbReference type="Proteomes" id="UP000436088">
    <property type="component" value="Unassembled WGS sequence"/>
</dbReference>
<comment type="caution">
    <text evidence="2">The sequence shown here is derived from an EMBL/GenBank/DDBJ whole genome shotgun (WGS) entry which is preliminary data.</text>
</comment>
<dbReference type="PANTHER" id="PTHR47723:SF13">
    <property type="entry name" value="PUTATIVE-RELATED"/>
    <property type="match status" value="1"/>
</dbReference>
<dbReference type="PANTHER" id="PTHR47723">
    <property type="entry name" value="OS05G0353850 PROTEIN"/>
    <property type="match status" value="1"/>
</dbReference>
<name>A0A6A3A6P1_HIBSY</name>
<dbReference type="Pfam" id="PF13456">
    <property type="entry name" value="RVT_3"/>
    <property type="match status" value="1"/>
</dbReference>
<dbReference type="InterPro" id="IPR053151">
    <property type="entry name" value="RNase_H-like"/>
</dbReference>
<evidence type="ECO:0000259" key="1">
    <source>
        <dbReference type="Pfam" id="PF13456"/>
    </source>
</evidence>
<gene>
    <name evidence="2" type="ORF">F3Y22_tig00110578pilonHSYRG00018</name>
</gene>
<dbReference type="InterPro" id="IPR002156">
    <property type="entry name" value="RNaseH_domain"/>
</dbReference>
<dbReference type="SUPFAM" id="SSF53098">
    <property type="entry name" value="Ribonuclease H-like"/>
    <property type="match status" value="1"/>
</dbReference>
<dbReference type="Gene3D" id="3.30.420.10">
    <property type="entry name" value="Ribonuclease H-like superfamily/Ribonuclease H"/>
    <property type="match status" value="1"/>
</dbReference>
<keyword evidence="3" id="KW-1185">Reference proteome</keyword>
<dbReference type="AlphaFoldDB" id="A0A6A3A6P1"/>